<gene>
    <name evidence="4" type="ORF">DVR12_08045</name>
</gene>
<dbReference type="Gene3D" id="1.50.10.20">
    <property type="match status" value="1"/>
</dbReference>
<dbReference type="SMART" id="SM01360">
    <property type="entry name" value="A2M"/>
    <property type="match status" value="1"/>
</dbReference>
<dbReference type="Gene3D" id="2.20.130.20">
    <property type="match status" value="1"/>
</dbReference>
<dbReference type="Pfam" id="PF17973">
    <property type="entry name" value="bMG10"/>
    <property type="match status" value="1"/>
</dbReference>
<organism evidence="4 5">
    <name type="scientific">Chitinophaga silvatica</name>
    <dbReference type="NCBI Taxonomy" id="2282649"/>
    <lineage>
        <taxon>Bacteria</taxon>
        <taxon>Pseudomonadati</taxon>
        <taxon>Bacteroidota</taxon>
        <taxon>Chitinophagia</taxon>
        <taxon>Chitinophagales</taxon>
        <taxon>Chitinophagaceae</taxon>
        <taxon>Chitinophaga</taxon>
    </lineage>
</organism>
<dbReference type="Gene3D" id="2.60.40.1930">
    <property type="match status" value="1"/>
</dbReference>
<comment type="similarity">
    <text evidence="1">Belongs to the protease inhibitor I39 (alpha-2-macroglobulin) family. Bacterial alpha-2-macroglobulin subfamily.</text>
</comment>
<feature type="domain" description="Alpha-2-macroglobulin" evidence="3">
    <location>
        <begin position="1225"/>
        <end position="1315"/>
    </location>
</feature>
<dbReference type="Pfam" id="PF01835">
    <property type="entry name" value="MG2"/>
    <property type="match status" value="1"/>
</dbReference>
<dbReference type="InterPro" id="IPR002890">
    <property type="entry name" value="MG2"/>
</dbReference>
<accession>A0A3E1YCR9</accession>
<dbReference type="Pfam" id="PF00207">
    <property type="entry name" value="A2M"/>
    <property type="match status" value="1"/>
</dbReference>
<evidence type="ECO:0000313" key="4">
    <source>
        <dbReference type="EMBL" id="RFS23834.1"/>
    </source>
</evidence>
<protein>
    <submittedName>
        <fullName evidence="4">Alpha-2-macroglobulin</fullName>
    </submittedName>
</protein>
<evidence type="ECO:0000256" key="1">
    <source>
        <dbReference type="ARBA" id="ARBA00010556"/>
    </source>
</evidence>
<evidence type="ECO:0000259" key="3">
    <source>
        <dbReference type="SMART" id="SM01360"/>
    </source>
</evidence>
<feature type="chain" id="PRO_5017736174" evidence="2">
    <location>
        <begin position="21"/>
        <end position="1991"/>
    </location>
</feature>
<sequence length="1991" mass="225634">MRLFIRIFIVSLFFTNSLMAQYNFKAAWKQVDVFNEKGLPKSALIKIDEISKNATKEKNYPEQLKAQISRINYTESFDDSSEAKNIATINKDISAASGAPKAILQSIKAEVLYNYYQRNRYKFYQRTEIQDDQNTDFTTWTLTKLLREIEGAYLSSLSQEILLKQTNIADYDTILIKGNARELRPTLYDLLAHRALDFFKSGVSDFTQPANQFTIKDPIAFAPASEFAHHHFATTDSSSLQYQAVLILQNLLRFHANNPAALMDVDLERIAYMNDVAVLPNKEKLYVSVLQEIIKNKGNQPGAVNAYYALAEFYINQSYSNTQDSTLLVKAMALCESALKLKQLEGKGKSLIHSIEQKSLNISTETVNIPDKPFRAFVTYKNIDKLYFRLIKLDDALVAKLQSVENDYSDKRYKLLLAQSAFKSWEQKIPDPKDYLTHRVEVKVDGLPLGRYMLISSNSAKYDLESAAITTQEVNVSNISYISNDELIFVLDRTTGKPLPGAKLVVYKPSYRDQSKLDTTVIAAKDGSIRLGRYNDYYTSRKLVWSYGNDRLVINDRLPSKFEDQPKKQISTILFTDREIYRPGQLVYFKGIVVERDKQGKSTIQPNFHTTLTLFDVNQQKVDSIKITTNEFGSYSGKFILPTGKLNGYFRLDDSKGNANKGFRVEEYKRPKFYVAFDTLSNQIRLGDNVTAKGKALAYAGNNIDGAKVKYTVSRQVRFPYPWMFWKIIAPMHGRTEIINGETTTNADGSFTVDFPAIPDETVDASTKPIFTYVIQADVTDLNGETRSATQQLNVGYQAVELKIEAPAVVNKSQLKDIKVFSEGLNGNYLPNTVAVTIRPLQPEKRLLRERYWGTPDQFVMDESTYVNYFPNDIYKDENKPTVWPRKEVVYNQSFVAQKDGKVDWSKLQISEGYYEIEVTTTDQHNEKITQKSTIELVDPAAKSLIVPSYLKLLSAGDAVQPGSTATYSLGTSVNDLYLIEVKSQPEYKNELNNLTISGLKQFSIPVKESDRGNIVLNYVAVRDSRLFTVQKVVEVPWDNKELDLKIGTHRDKLLPGEKEKWTVTITGNKGSKVAAEMVANMDDASLDAFAPNNWERPNWQLITGEPSIFRGYNSFYIEQSQLHYNMPAESYDNITYDQLMSVNSINTLLQSSAIYGSRAMSFPAPPPAALAKRNFSVPVAAKAEISYAGDMKAKNETYAVADSAVAEQPESEPSVAPRKNFQETAFFLPELRTDDAGNITFEFTMPESLTKWNFMAAAHTKDLAFGMVNTSIVTQKTLMVAPNAPRFVREGDKINFTAKVSNLSDTLLIGQARLELLDAATMQPVDGWFQNIFPLQHFTAQAGQSTVVSFPVQVPHGFKSALVYRVIAQAAQFSDGEENTIPVLSNSMLVTESLPLQMRGDGKQSFKFEKLLHSDSSVSLQQKGITVEYTSNPAWYAVQSLPYLMEYPYQCAEQVFNRYYANYLASHIVNHAPGIKEVLERWKTTDTAALLSNLQKNEELKSILLEQTPWVLEAKSEEEQKRNIALLFDLKKMESELQKAIDQLAEKQLPDGSFPWFAGMYADRFITQYIVAGIGHLKKITGKTDSKTDVIASRAIEYLDQQLNQDYRRLITSKVKVDQKQIGYYQIHYLYARSFFNIPVKPKMAKAFEYYKAQAKKYWTKEDIYAEGMLAILFSRTNDAKTAGDIIKSLKEKAINNPERGMYWKSVEVGYSWYQAPIETQALMIEAFSETGNNAKEVTDLKTWLLKNKQTSNWRTTKATADAVYAILLKGDNWLSTSPVVTIQLGNTTIQPDKQEAGTGYIKQQIEAKAVKPEMGNIELTVSQSKGQPSWGAVYWQYFEELDKITFAKTPLAIEKELYKEVNTNNGPLLTRITENNELRVGDKVKVRIVLRADRPMEYIHLRDMRAACFEPTDVLSTVRWQDGLGYYQSTKDASTDFFFNYLNKGTHVFEYTMFVTHTGKYSNGISIAECMYAPEFSSHSEGINVKVVE</sequence>
<evidence type="ECO:0000256" key="2">
    <source>
        <dbReference type="SAM" id="SignalP"/>
    </source>
</evidence>
<dbReference type="PANTHER" id="PTHR40094">
    <property type="entry name" value="ALPHA-2-MACROGLOBULIN HOMOLOG"/>
    <property type="match status" value="1"/>
</dbReference>
<dbReference type="InterPro" id="IPR051802">
    <property type="entry name" value="YfhM-like"/>
</dbReference>
<dbReference type="InterPro" id="IPR001599">
    <property type="entry name" value="Macroglobln_a2"/>
</dbReference>
<dbReference type="InterPro" id="IPR008930">
    <property type="entry name" value="Terpenoid_cyclase/PrenylTrfase"/>
</dbReference>
<evidence type="ECO:0000313" key="5">
    <source>
        <dbReference type="Proteomes" id="UP000260644"/>
    </source>
</evidence>
<name>A0A3E1YCR9_9BACT</name>
<dbReference type="SUPFAM" id="SSF48239">
    <property type="entry name" value="Terpenoid cyclases/Protein prenyltransferases"/>
    <property type="match status" value="1"/>
</dbReference>
<dbReference type="OrthoDB" id="9767116at2"/>
<keyword evidence="2" id="KW-0732">Signal</keyword>
<dbReference type="InterPro" id="IPR041246">
    <property type="entry name" value="Bact_MG10"/>
</dbReference>
<keyword evidence="5" id="KW-1185">Reference proteome</keyword>
<feature type="signal peptide" evidence="2">
    <location>
        <begin position="1"/>
        <end position="20"/>
    </location>
</feature>
<reference evidence="4 5" key="1">
    <citation type="submission" date="2018-07" db="EMBL/GenBank/DDBJ databases">
        <title>Chitinophaga K2CV101002-2 sp. nov., isolated from a monsoon evergreen broad-leaved forest soil.</title>
        <authorList>
            <person name="Lv Y."/>
        </authorList>
    </citation>
    <scope>NUCLEOTIDE SEQUENCE [LARGE SCALE GENOMIC DNA]</scope>
    <source>
        <strain evidence="4 5">GDMCC 1.1288</strain>
    </source>
</reference>
<dbReference type="GO" id="GO:0004866">
    <property type="term" value="F:endopeptidase inhibitor activity"/>
    <property type="evidence" value="ECO:0007669"/>
    <property type="project" value="InterPro"/>
</dbReference>
<dbReference type="EMBL" id="QPMM01000003">
    <property type="protein sequence ID" value="RFS23834.1"/>
    <property type="molecule type" value="Genomic_DNA"/>
</dbReference>
<comment type="caution">
    <text evidence="4">The sequence shown here is derived from an EMBL/GenBank/DDBJ whole genome shotgun (WGS) entry which is preliminary data.</text>
</comment>
<dbReference type="PANTHER" id="PTHR40094:SF1">
    <property type="entry name" value="UBIQUITIN DOMAIN-CONTAINING PROTEIN"/>
    <property type="match status" value="1"/>
</dbReference>
<proteinExistence type="inferred from homology"/>
<dbReference type="RefSeq" id="WP_116975159.1">
    <property type="nucleotide sequence ID" value="NZ_QPMM01000003.1"/>
</dbReference>
<dbReference type="Proteomes" id="UP000260644">
    <property type="component" value="Unassembled WGS sequence"/>
</dbReference>